<comment type="caution">
    <text evidence="2">The sequence shown here is derived from an EMBL/GenBank/DDBJ whole genome shotgun (WGS) entry which is preliminary data.</text>
</comment>
<dbReference type="Gene3D" id="3.40.50.1010">
    <property type="entry name" value="5'-nuclease"/>
    <property type="match status" value="1"/>
</dbReference>
<feature type="domain" description="PIN" evidence="1">
    <location>
        <begin position="2"/>
        <end position="115"/>
    </location>
</feature>
<sequence>MKLVLDTNVVMELLHYRDPRSTALMQAITDRNLACFTNRHCLAELLRVLAYPQFALDEVAQHRLYEQYRALATEADESDDTPIDIPLPRCRDADDQKFMELAARSQADLLITRDKELLRLARSRARPAPFAILTPERAILLLDTANATAPEQTT</sequence>
<dbReference type="NCBIfam" id="TIGR00305">
    <property type="entry name" value="putative toxin-antitoxin system toxin component, PIN family"/>
    <property type="match status" value="1"/>
</dbReference>
<dbReference type="EMBL" id="JADJUC010000001">
    <property type="protein sequence ID" value="MBK8522934.1"/>
    <property type="molecule type" value="Genomic_DNA"/>
</dbReference>
<dbReference type="InterPro" id="IPR002850">
    <property type="entry name" value="PIN_toxin-like"/>
</dbReference>
<dbReference type="InterPro" id="IPR002716">
    <property type="entry name" value="PIN_dom"/>
</dbReference>
<evidence type="ECO:0000259" key="1">
    <source>
        <dbReference type="Pfam" id="PF13470"/>
    </source>
</evidence>
<dbReference type="Pfam" id="PF13470">
    <property type="entry name" value="PIN_3"/>
    <property type="match status" value="1"/>
</dbReference>
<protein>
    <submittedName>
        <fullName evidence="2">Toxin-antitoxin system toxin component, PIN family</fullName>
    </submittedName>
</protein>
<evidence type="ECO:0000313" key="3">
    <source>
        <dbReference type="Proteomes" id="UP000886689"/>
    </source>
</evidence>
<dbReference type="Proteomes" id="UP000886689">
    <property type="component" value="Unassembled WGS sequence"/>
</dbReference>
<name>A0A9D7JY72_9PROT</name>
<proteinExistence type="predicted"/>
<dbReference type="PANTHER" id="PTHR34610">
    <property type="entry name" value="SSL7007 PROTEIN"/>
    <property type="match status" value="1"/>
</dbReference>
<dbReference type="AlphaFoldDB" id="A0A9D7JY72"/>
<organism evidence="2 3">
    <name type="scientific">Candidatus Proximibacter danicus</name>
    <dbReference type="NCBI Taxonomy" id="2954365"/>
    <lineage>
        <taxon>Bacteria</taxon>
        <taxon>Pseudomonadati</taxon>
        <taxon>Pseudomonadota</taxon>
        <taxon>Betaproteobacteria</taxon>
        <taxon>Candidatus Proximibacter</taxon>
    </lineage>
</organism>
<dbReference type="SUPFAM" id="SSF88723">
    <property type="entry name" value="PIN domain-like"/>
    <property type="match status" value="1"/>
</dbReference>
<reference evidence="2" key="1">
    <citation type="submission" date="2020-10" db="EMBL/GenBank/DDBJ databases">
        <title>Connecting structure to function with the recovery of over 1000 high-quality activated sludge metagenome-assembled genomes encoding full-length rRNA genes using long-read sequencing.</title>
        <authorList>
            <person name="Singleton C.M."/>
            <person name="Petriglieri F."/>
            <person name="Kristensen J.M."/>
            <person name="Kirkegaard R.H."/>
            <person name="Michaelsen T.Y."/>
            <person name="Andersen M.H."/>
            <person name="Karst S.M."/>
            <person name="Dueholm M.S."/>
            <person name="Nielsen P.H."/>
            <person name="Albertsen M."/>
        </authorList>
    </citation>
    <scope>NUCLEOTIDE SEQUENCE</scope>
    <source>
        <strain evidence="2">Hirt_18-Q3-R61-65_BATAC.395</strain>
    </source>
</reference>
<dbReference type="InterPro" id="IPR029060">
    <property type="entry name" value="PIN-like_dom_sf"/>
</dbReference>
<accession>A0A9D7JY72</accession>
<gene>
    <name evidence="2" type="ORF">IPL58_01665</name>
</gene>
<evidence type="ECO:0000313" key="2">
    <source>
        <dbReference type="EMBL" id="MBK8522934.1"/>
    </source>
</evidence>
<dbReference type="PANTHER" id="PTHR34610:SF3">
    <property type="entry name" value="SSL7007 PROTEIN"/>
    <property type="match status" value="1"/>
</dbReference>